<accession>A0ABR2L245</accession>
<dbReference type="PANTHER" id="PTHR12388:SF0">
    <property type="entry name" value="MITOCHONDRIAL IMPORT INNER MEMBRANE TRANSLOCASE SUBUNIT TIM16"/>
    <property type="match status" value="1"/>
</dbReference>
<dbReference type="InterPro" id="IPR005341">
    <property type="entry name" value="Tim16"/>
</dbReference>
<comment type="similarity">
    <text evidence="2">Belongs to the TIM16/PAM16 family.</text>
</comment>
<keyword evidence="5" id="KW-0653">Protein transport</keyword>
<evidence type="ECO:0000313" key="10">
    <source>
        <dbReference type="Proteomes" id="UP001470230"/>
    </source>
</evidence>
<dbReference type="InterPro" id="IPR036869">
    <property type="entry name" value="J_dom_sf"/>
</dbReference>
<keyword evidence="4" id="KW-0999">Mitochondrion inner membrane</keyword>
<gene>
    <name evidence="9" type="ORF">M9Y10_015075</name>
</gene>
<comment type="subcellular location">
    <subcellularLocation>
        <location evidence="1">Mitochondrion inner membrane</location>
        <topology evidence="1">Peripheral membrane protein</topology>
    </subcellularLocation>
</comment>
<keyword evidence="3" id="KW-0813">Transport</keyword>
<dbReference type="EMBL" id="JAPFFF010000002">
    <property type="protein sequence ID" value="KAK8897141.1"/>
    <property type="molecule type" value="Genomic_DNA"/>
</dbReference>
<evidence type="ECO:0000256" key="6">
    <source>
        <dbReference type="ARBA" id="ARBA00023010"/>
    </source>
</evidence>
<organism evidence="9 10">
    <name type="scientific">Tritrichomonas musculus</name>
    <dbReference type="NCBI Taxonomy" id="1915356"/>
    <lineage>
        <taxon>Eukaryota</taxon>
        <taxon>Metamonada</taxon>
        <taxon>Parabasalia</taxon>
        <taxon>Tritrichomonadida</taxon>
        <taxon>Tritrichomonadidae</taxon>
        <taxon>Tritrichomonas</taxon>
    </lineage>
</organism>
<proteinExistence type="inferred from homology"/>
<dbReference type="Pfam" id="PF03656">
    <property type="entry name" value="Pam16"/>
    <property type="match status" value="1"/>
</dbReference>
<evidence type="ECO:0000313" key="9">
    <source>
        <dbReference type="EMBL" id="KAK8897141.1"/>
    </source>
</evidence>
<protein>
    <submittedName>
        <fullName evidence="9">Mitochondrial import inner membrane translocase subunit TIM16</fullName>
    </submittedName>
</protein>
<name>A0ABR2L245_9EUKA</name>
<dbReference type="PANTHER" id="PTHR12388">
    <property type="entry name" value="MITOCHONDRIA ASSOCIATED GRANULOCYTE MACROPHAGE CSF SIGNALING MOLECULE"/>
    <property type="match status" value="1"/>
</dbReference>
<evidence type="ECO:0000256" key="4">
    <source>
        <dbReference type="ARBA" id="ARBA00022792"/>
    </source>
</evidence>
<comment type="caution">
    <text evidence="9">The sequence shown here is derived from an EMBL/GenBank/DDBJ whole genome shotgun (WGS) entry which is preliminary data.</text>
</comment>
<evidence type="ECO:0000256" key="8">
    <source>
        <dbReference type="ARBA" id="ARBA00023136"/>
    </source>
</evidence>
<keyword evidence="10" id="KW-1185">Reference proteome</keyword>
<dbReference type="Gene3D" id="1.10.287.110">
    <property type="entry name" value="DnaJ domain"/>
    <property type="match status" value="1"/>
</dbReference>
<sequence>MVLVEITGLVYSSTKVFFRSVSNAIKQTVALNAPNGNIFQKIGACLFGLESTTQMLPNEALQILGFENETNPPPSEVKNHLEKMLKLNDLSKGGSPYLQERFIAASHILSRNYKVE</sequence>
<reference evidence="9 10" key="1">
    <citation type="submission" date="2024-04" db="EMBL/GenBank/DDBJ databases">
        <title>Tritrichomonas musculus Genome.</title>
        <authorList>
            <person name="Alves-Ferreira E."/>
            <person name="Grigg M."/>
            <person name="Lorenzi H."/>
            <person name="Galac M."/>
        </authorList>
    </citation>
    <scope>NUCLEOTIDE SEQUENCE [LARGE SCALE GENOMIC DNA]</scope>
    <source>
        <strain evidence="9 10">EAF2021</strain>
    </source>
</reference>
<keyword evidence="7" id="KW-0496">Mitochondrion</keyword>
<dbReference type="Proteomes" id="UP001470230">
    <property type="component" value="Unassembled WGS sequence"/>
</dbReference>
<evidence type="ECO:0000256" key="1">
    <source>
        <dbReference type="ARBA" id="ARBA00004637"/>
    </source>
</evidence>
<evidence type="ECO:0000256" key="3">
    <source>
        <dbReference type="ARBA" id="ARBA00022448"/>
    </source>
</evidence>
<keyword evidence="8" id="KW-0472">Membrane</keyword>
<evidence type="ECO:0000256" key="7">
    <source>
        <dbReference type="ARBA" id="ARBA00023128"/>
    </source>
</evidence>
<keyword evidence="6" id="KW-0811">Translocation</keyword>
<evidence type="ECO:0000256" key="5">
    <source>
        <dbReference type="ARBA" id="ARBA00022927"/>
    </source>
</evidence>
<evidence type="ECO:0000256" key="2">
    <source>
        <dbReference type="ARBA" id="ARBA00008817"/>
    </source>
</evidence>